<accession>A0AAV6UYN4</accession>
<dbReference type="EMBL" id="JAFNEN010000235">
    <property type="protein sequence ID" value="KAG8188630.1"/>
    <property type="molecule type" value="Genomic_DNA"/>
</dbReference>
<feature type="region of interest" description="Disordered" evidence="1">
    <location>
        <begin position="126"/>
        <end position="206"/>
    </location>
</feature>
<feature type="compositionally biased region" description="Low complexity" evidence="1">
    <location>
        <begin position="144"/>
        <end position="168"/>
    </location>
</feature>
<organism evidence="2 3">
    <name type="scientific">Oedothorax gibbosus</name>
    <dbReference type="NCBI Taxonomy" id="931172"/>
    <lineage>
        <taxon>Eukaryota</taxon>
        <taxon>Metazoa</taxon>
        <taxon>Ecdysozoa</taxon>
        <taxon>Arthropoda</taxon>
        <taxon>Chelicerata</taxon>
        <taxon>Arachnida</taxon>
        <taxon>Araneae</taxon>
        <taxon>Araneomorphae</taxon>
        <taxon>Entelegynae</taxon>
        <taxon>Araneoidea</taxon>
        <taxon>Linyphiidae</taxon>
        <taxon>Erigoninae</taxon>
        <taxon>Oedothorax</taxon>
    </lineage>
</organism>
<gene>
    <name evidence="2" type="ORF">JTE90_005983</name>
</gene>
<name>A0AAV6UYN4_9ARAC</name>
<dbReference type="AlphaFoldDB" id="A0AAV6UYN4"/>
<feature type="compositionally biased region" description="Polar residues" evidence="1">
    <location>
        <begin position="326"/>
        <end position="350"/>
    </location>
</feature>
<feature type="compositionally biased region" description="Low complexity" evidence="1">
    <location>
        <begin position="289"/>
        <end position="300"/>
    </location>
</feature>
<evidence type="ECO:0000313" key="2">
    <source>
        <dbReference type="EMBL" id="KAG8188630.1"/>
    </source>
</evidence>
<comment type="caution">
    <text evidence="2">The sequence shown here is derived from an EMBL/GenBank/DDBJ whole genome shotgun (WGS) entry which is preliminary data.</text>
</comment>
<proteinExistence type="predicted"/>
<sequence>MLLGARPCANATFARLSSCSNVYKTSAVKISFQTKARSKLHVDIAFDQNSTPRLSLSRSLQHRSRKVSIELSNKNPFRHFRDNAHAQLLAVAEISCESFWEVSGVMKELKMFPQITEETEENLLHLEDEEEDPPKSPPPTYCHPSTPSKQNSTSSSDSPPNSPNDDTQPPCPLLTITNDDTDQPNTTTNHIVHQSTSLDEGCTTPPPTRVRMRSLSGGAYRLTPLPATGRMRRVSGDDVLTRVSPSRRSTIFEQFRPRSKSDSKGKRPTFLSNLKNTFFSGAQRKNSLETEPPLLEQLQPVGDYRQRSGSETRGGTMSKMIDLFRNRSNSLSTDSRGKKPSNSYVPTNSLLRRHSVDPDKRRRPCYNAYRSLDTHQGDSCHGEEDASGAAKTPNHLRKPKRSTDVTTG</sequence>
<evidence type="ECO:0000256" key="1">
    <source>
        <dbReference type="SAM" id="MobiDB-lite"/>
    </source>
</evidence>
<feature type="compositionally biased region" description="Low complexity" evidence="1">
    <location>
        <begin position="175"/>
        <end position="189"/>
    </location>
</feature>
<feature type="region of interest" description="Disordered" evidence="1">
    <location>
        <begin position="283"/>
        <end position="408"/>
    </location>
</feature>
<feature type="compositionally biased region" description="Basic and acidic residues" evidence="1">
    <location>
        <begin position="372"/>
        <end position="384"/>
    </location>
</feature>
<dbReference type="Proteomes" id="UP000827092">
    <property type="component" value="Unassembled WGS sequence"/>
</dbReference>
<protein>
    <submittedName>
        <fullName evidence="2">Uncharacterized protein</fullName>
    </submittedName>
</protein>
<keyword evidence="3" id="KW-1185">Reference proteome</keyword>
<reference evidence="2 3" key="1">
    <citation type="journal article" date="2022" name="Nat. Ecol. Evol.">
        <title>A masculinizing supergene underlies an exaggerated male reproductive morph in a spider.</title>
        <authorList>
            <person name="Hendrickx F."/>
            <person name="De Corte Z."/>
            <person name="Sonet G."/>
            <person name="Van Belleghem S.M."/>
            <person name="Kostlbacher S."/>
            <person name="Vangestel C."/>
        </authorList>
    </citation>
    <scope>NUCLEOTIDE SEQUENCE [LARGE SCALE GENOMIC DNA]</scope>
    <source>
        <strain evidence="2">W744_W776</strain>
    </source>
</reference>
<evidence type="ECO:0000313" key="3">
    <source>
        <dbReference type="Proteomes" id="UP000827092"/>
    </source>
</evidence>